<feature type="repeat" description="ANK" evidence="7">
    <location>
        <begin position="703"/>
        <end position="735"/>
    </location>
</feature>
<keyword evidence="8" id="KW-0442">Lipid degradation</keyword>
<comment type="catalytic activity">
    <reaction evidence="6">
        <text>a 1,2-diacyl-sn-glycero-3-phosphocholine + H2O = a 1-acyl-sn-glycero-3-phosphocholine + a fatty acid + H(+)</text>
        <dbReference type="Rhea" id="RHEA:15801"/>
        <dbReference type="ChEBI" id="CHEBI:15377"/>
        <dbReference type="ChEBI" id="CHEBI:15378"/>
        <dbReference type="ChEBI" id="CHEBI:28868"/>
        <dbReference type="ChEBI" id="CHEBI:57643"/>
        <dbReference type="ChEBI" id="CHEBI:58168"/>
        <dbReference type="EC" id="3.1.1.4"/>
    </reaction>
    <physiologicalReaction direction="left-to-right" evidence="6">
        <dbReference type="Rhea" id="RHEA:15802"/>
    </physiologicalReaction>
</comment>
<evidence type="ECO:0000256" key="9">
    <source>
        <dbReference type="SAM" id="Phobius"/>
    </source>
</evidence>
<evidence type="ECO:0000256" key="5">
    <source>
        <dbReference type="ARBA" id="ARBA00023098"/>
    </source>
</evidence>
<dbReference type="GO" id="GO:0052816">
    <property type="term" value="F:long-chain fatty acyl-CoA hydrolase activity"/>
    <property type="evidence" value="ECO:0007669"/>
    <property type="project" value="TreeGrafter"/>
</dbReference>
<feature type="repeat" description="ANK" evidence="7">
    <location>
        <begin position="637"/>
        <end position="669"/>
    </location>
</feature>
<evidence type="ECO:0000313" key="12">
    <source>
        <dbReference type="EMBL" id="EFN60400.1"/>
    </source>
</evidence>
<dbReference type="InterPro" id="IPR036770">
    <property type="entry name" value="Ankyrin_rpt-contain_sf"/>
</dbReference>
<dbReference type="STRING" id="104421.E2B1P4"/>
<dbReference type="EC" id="3.1.1.4" evidence="1"/>
<dbReference type="PANTHER" id="PTHR24139:SF34">
    <property type="entry name" value="85_88 KDA CALCIUM-INDEPENDENT PHOSPHOLIPASE A2"/>
    <property type="match status" value="1"/>
</dbReference>
<feature type="transmembrane region" description="Helical" evidence="9">
    <location>
        <begin position="386"/>
        <end position="405"/>
    </location>
</feature>
<dbReference type="OrthoDB" id="10021675at2759"/>
<feature type="active site" description="Proton acceptor" evidence="8">
    <location>
        <position position="1119"/>
    </location>
</feature>
<feature type="transmembrane region" description="Helical" evidence="9">
    <location>
        <begin position="417"/>
        <end position="442"/>
    </location>
</feature>
<keyword evidence="10" id="KW-0732">Signal</keyword>
<dbReference type="CDD" id="cd07212">
    <property type="entry name" value="Pat_PNPLA9"/>
    <property type="match status" value="1"/>
</dbReference>
<feature type="short sequence motif" description="GXGXXG" evidence="8">
    <location>
        <begin position="954"/>
        <end position="959"/>
    </location>
</feature>
<keyword evidence="5 8" id="KW-0443">Lipid metabolism</keyword>
<evidence type="ECO:0000256" key="6">
    <source>
        <dbReference type="ARBA" id="ARBA00023422"/>
    </source>
</evidence>
<evidence type="ECO:0000313" key="13">
    <source>
        <dbReference type="Proteomes" id="UP000000311"/>
    </source>
</evidence>
<keyword evidence="9" id="KW-1133">Transmembrane helix</keyword>
<feature type="active site" description="Nucleophile" evidence="8">
    <location>
        <position position="988"/>
    </location>
</feature>
<dbReference type="InterPro" id="IPR016035">
    <property type="entry name" value="Acyl_Trfase/lysoPLipase"/>
</dbReference>
<dbReference type="InParanoid" id="E2B1P4"/>
<evidence type="ECO:0000256" key="3">
    <source>
        <dbReference type="ARBA" id="ARBA00022801"/>
    </source>
</evidence>
<dbReference type="Proteomes" id="UP000000311">
    <property type="component" value="Unassembled WGS sequence"/>
</dbReference>
<protein>
    <recommendedName>
        <fullName evidence="1">phospholipase A2</fullName>
        <ecNumber evidence="1">3.1.1.4</ecNumber>
    </recommendedName>
</protein>
<dbReference type="SUPFAM" id="SSF48403">
    <property type="entry name" value="Ankyrin repeat"/>
    <property type="match status" value="1"/>
</dbReference>
<dbReference type="PANTHER" id="PTHR24139">
    <property type="entry name" value="CALCIUM-INDEPENDENT PHOSPHOLIPASE A2"/>
    <property type="match status" value="1"/>
</dbReference>
<feature type="short sequence motif" description="GXSXG" evidence="8">
    <location>
        <begin position="986"/>
        <end position="990"/>
    </location>
</feature>
<organism evidence="13">
    <name type="scientific">Camponotus floridanus</name>
    <name type="common">Florida carpenter ant</name>
    <dbReference type="NCBI Taxonomy" id="104421"/>
    <lineage>
        <taxon>Eukaryota</taxon>
        <taxon>Metazoa</taxon>
        <taxon>Ecdysozoa</taxon>
        <taxon>Arthropoda</taxon>
        <taxon>Hexapoda</taxon>
        <taxon>Insecta</taxon>
        <taxon>Pterygota</taxon>
        <taxon>Neoptera</taxon>
        <taxon>Endopterygota</taxon>
        <taxon>Hymenoptera</taxon>
        <taxon>Apocrita</taxon>
        <taxon>Aculeata</taxon>
        <taxon>Formicoidea</taxon>
        <taxon>Formicidae</taxon>
        <taxon>Formicinae</taxon>
        <taxon>Camponotus</taxon>
    </lineage>
</organism>
<dbReference type="SMART" id="SM00248">
    <property type="entry name" value="ANK"/>
    <property type="match status" value="5"/>
</dbReference>
<feature type="short sequence motif" description="DGA/G" evidence="8">
    <location>
        <begin position="1119"/>
        <end position="1121"/>
    </location>
</feature>
<gene>
    <name evidence="12" type="ORF">EAG_02112</name>
</gene>
<dbReference type="EMBL" id="GL444953">
    <property type="protein sequence ID" value="EFN60400.1"/>
    <property type="molecule type" value="Genomic_DNA"/>
</dbReference>
<evidence type="ECO:0000256" key="1">
    <source>
        <dbReference type="ARBA" id="ARBA00013278"/>
    </source>
</evidence>
<evidence type="ECO:0000256" key="10">
    <source>
        <dbReference type="SAM" id="SignalP"/>
    </source>
</evidence>
<dbReference type="InterPro" id="IPR047148">
    <property type="entry name" value="PLPL9"/>
</dbReference>
<dbReference type="GO" id="GO:0047499">
    <property type="term" value="F:calcium-independent phospholipase A2 activity"/>
    <property type="evidence" value="ECO:0007669"/>
    <property type="project" value="InterPro"/>
</dbReference>
<keyword evidence="9" id="KW-0472">Membrane</keyword>
<dbReference type="FunCoup" id="E2B1P4">
    <property type="interactions" value="1103"/>
</dbReference>
<keyword evidence="4 7" id="KW-0040">ANK repeat</keyword>
<evidence type="ECO:0000256" key="2">
    <source>
        <dbReference type="ARBA" id="ARBA00022737"/>
    </source>
</evidence>
<keyword evidence="2" id="KW-0677">Repeat</keyword>
<dbReference type="InterPro" id="IPR002641">
    <property type="entry name" value="PNPLA_dom"/>
</dbReference>
<dbReference type="PROSITE" id="PS50088">
    <property type="entry name" value="ANK_REPEAT"/>
    <property type="match status" value="4"/>
</dbReference>
<evidence type="ECO:0000259" key="11">
    <source>
        <dbReference type="PROSITE" id="PS51635"/>
    </source>
</evidence>
<name>E2B1P4_CAMFO</name>
<dbReference type="PROSITE" id="PS50297">
    <property type="entry name" value="ANK_REP_REGION"/>
    <property type="match status" value="3"/>
</dbReference>
<sequence>MQTAYFYCQFIWGVWCFLQVTATDYVKLSYDGPTVLGANITFRADLYTEQSWFPQKQYKYVWSDSLKNTYMIITLNRTVFWNTSYPRENNTSGNYKMTLQVYNKIHKLFPIWIFVTSDSIDFEITEYLNGNMTIKQNNKTIMRDYISSINEAKLIADIHKEDYDFIIQKAMTISTFWFIDCQYYGQTNDFTFAYNFTNPGTTHEIEALVIASDNPPTTTTILPPTTTTATNVTTVPPNITTASLNGTHVTAVTTTMLPTTIASANPAIIASPITVSMTDATNISFPYVCSNISFIPPDPKKIYGYFHKKIYVRVPISNISVEGTNWIQPWDMLSLNVTCKGSGPFSKCLQFHHGKYNVTGNETCSNVEHLHSCNFSILHYFLEPSVYTILIILNNEIGAHIYPLTINIYKVTTKPQLSVIVVPVTCSLVAVVLIVFGVAYYIQSRARFTVEVANFDFGQKASGLIVPLPQNIVTHHKISTMAWLGTIANNVLRNIVFSDVPPNVVQEVRPEQYSNRRIHSREDGIVLYGPGEIKNQDKYEIVLHRPCTETLHQAYSLFRSETLEEADARFLIYKDKVPVLVQIAREICNVGKIQKLCDTLVEHPAWTLAHLAAYFALHDAFMHAAVNSQLNSGDLETGISPLQVAIQTNNLRTVELLIASKSSLEHLDHNANTVYHYAATSTKEIILALGSGLPNSLNSRNSNGHTPIHVACQNDKPECVKALLLIGADVNIPATEGQPSSPGYVGDFLHNKPNVLHAEDMKFGGTPLHWSRSREVITALIDTNCDIDALNFEGRTALHVMVMRKRLPCVVALLSHMASVNIVDNDGNTPLHLAVEAETLAIVQTLIGFGADIDARNWKSETPRHKANIDTTEGNKIIYLLHAVGAEKCPAEMTGCHLGCKYGENYTGIAPSEPPRYVPRTILDQMLHVSSMEKMAEQGRDKRIKGGRLLCLDGGGIRGLVLIQTLLEIESVLRKPVVHCFDWIAGTSTGGILALGLAAGKSLRECQALYFRIKEDAFVGSRPYNSEGLEKVLKECLGTYTVMADIDKPKIMITGVLADRKPVDLHLFRNYESPSALLKVPGNTMFKTTLSSREQLLWKAARATGAAPSYFRAFGRFLDGGLIANNPTLDAMTEIHEYNLALKATGREKEAIPLSLVVSIGTGLMPTTVTLNEIDVFRPESLWDTAKLAFGISALGTLLVDQATASDGRVVDRARTWCSMIGIPYYRFNPQLTEDVAMDEKSDEILAHMIWTAKAFMHANRDQVKELAAIIDRDTNLDND</sequence>
<dbReference type="GO" id="GO:2000304">
    <property type="term" value="P:positive regulation of ceramide biosynthetic process"/>
    <property type="evidence" value="ECO:0007669"/>
    <property type="project" value="TreeGrafter"/>
</dbReference>
<evidence type="ECO:0000256" key="7">
    <source>
        <dbReference type="PROSITE-ProRule" id="PRU00023"/>
    </source>
</evidence>
<evidence type="ECO:0000256" key="4">
    <source>
        <dbReference type="ARBA" id="ARBA00023043"/>
    </source>
</evidence>
<keyword evidence="9" id="KW-0812">Transmembrane</keyword>
<feature type="domain" description="PNPLA" evidence="11">
    <location>
        <begin position="950"/>
        <end position="1132"/>
    </location>
</feature>
<accession>E2B1P4</accession>
<feature type="signal peptide" evidence="10">
    <location>
        <begin position="1"/>
        <end position="22"/>
    </location>
</feature>
<dbReference type="AlphaFoldDB" id="E2B1P4"/>
<dbReference type="GO" id="GO:0016042">
    <property type="term" value="P:lipid catabolic process"/>
    <property type="evidence" value="ECO:0007669"/>
    <property type="project" value="UniProtKB-UniRule"/>
</dbReference>
<feature type="repeat" description="ANK" evidence="7">
    <location>
        <begin position="793"/>
        <end position="825"/>
    </location>
</feature>
<dbReference type="Pfam" id="PF12796">
    <property type="entry name" value="Ank_2"/>
    <property type="match status" value="2"/>
</dbReference>
<keyword evidence="3 8" id="KW-0378">Hydrolase</keyword>
<evidence type="ECO:0000256" key="8">
    <source>
        <dbReference type="PROSITE-ProRule" id="PRU01161"/>
    </source>
</evidence>
<dbReference type="PROSITE" id="PS51635">
    <property type="entry name" value="PNPLA"/>
    <property type="match status" value="1"/>
</dbReference>
<keyword evidence="13" id="KW-1185">Reference proteome</keyword>
<dbReference type="Gene3D" id="1.25.40.20">
    <property type="entry name" value="Ankyrin repeat-containing domain"/>
    <property type="match status" value="2"/>
</dbReference>
<feature type="repeat" description="ANK" evidence="7">
    <location>
        <begin position="826"/>
        <end position="858"/>
    </location>
</feature>
<dbReference type="SUPFAM" id="SSF52151">
    <property type="entry name" value="FabD/lysophospholipase-like"/>
    <property type="match status" value="1"/>
</dbReference>
<dbReference type="Pfam" id="PF01734">
    <property type="entry name" value="Patatin"/>
    <property type="match status" value="1"/>
</dbReference>
<reference evidence="12 13" key="1">
    <citation type="journal article" date="2010" name="Science">
        <title>Genomic comparison of the ants Camponotus floridanus and Harpegnathos saltator.</title>
        <authorList>
            <person name="Bonasio R."/>
            <person name="Zhang G."/>
            <person name="Ye C."/>
            <person name="Mutti N.S."/>
            <person name="Fang X."/>
            <person name="Qin N."/>
            <person name="Donahue G."/>
            <person name="Yang P."/>
            <person name="Li Q."/>
            <person name="Li C."/>
            <person name="Zhang P."/>
            <person name="Huang Z."/>
            <person name="Berger S.L."/>
            <person name="Reinberg D."/>
            <person name="Wang J."/>
            <person name="Liebig J."/>
        </authorList>
    </citation>
    <scope>NUCLEOTIDE SEQUENCE [LARGE SCALE GENOMIC DNA]</scope>
    <source>
        <strain evidence="13">C129</strain>
    </source>
</reference>
<feature type="chain" id="PRO_5003157871" description="phospholipase A2" evidence="10">
    <location>
        <begin position="23"/>
        <end position="1280"/>
    </location>
</feature>
<dbReference type="InterPro" id="IPR002110">
    <property type="entry name" value="Ankyrin_rpt"/>
</dbReference>
<dbReference type="GO" id="GO:0005739">
    <property type="term" value="C:mitochondrion"/>
    <property type="evidence" value="ECO:0007669"/>
    <property type="project" value="TreeGrafter"/>
</dbReference>
<dbReference type="Gene3D" id="3.40.1090.10">
    <property type="entry name" value="Cytosolic phospholipase A2 catalytic domain"/>
    <property type="match status" value="1"/>
</dbReference>
<proteinExistence type="predicted"/>